<comment type="caution">
    <text evidence="4">The sequence shown here is derived from an EMBL/GenBank/DDBJ whole genome shotgun (WGS) entry which is preliminary data.</text>
</comment>
<dbReference type="EMBL" id="JALJOQ010000292">
    <property type="protein sequence ID" value="KAK9785768.1"/>
    <property type="molecule type" value="Genomic_DNA"/>
</dbReference>
<reference evidence="4 5" key="1">
    <citation type="journal article" date="2024" name="Nat. Commun.">
        <title>Phylogenomics reveals the evolutionary origins of lichenization in chlorophyte algae.</title>
        <authorList>
            <person name="Puginier C."/>
            <person name="Libourel C."/>
            <person name="Otte J."/>
            <person name="Skaloud P."/>
            <person name="Haon M."/>
            <person name="Grisel S."/>
            <person name="Petersen M."/>
            <person name="Berrin J.G."/>
            <person name="Delaux P.M."/>
            <person name="Dal Grande F."/>
            <person name="Keller J."/>
        </authorList>
    </citation>
    <scope>NUCLEOTIDE SEQUENCE [LARGE SCALE GENOMIC DNA]</scope>
    <source>
        <strain evidence="4 5">SAG 2036</strain>
    </source>
</reference>
<dbReference type="GO" id="GO:0046872">
    <property type="term" value="F:metal ion binding"/>
    <property type="evidence" value="ECO:0007669"/>
    <property type="project" value="UniProtKB-KW"/>
</dbReference>
<feature type="region of interest" description="Disordered" evidence="2">
    <location>
        <begin position="358"/>
        <end position="378"/>
    </location>
</feature>
<feature type="compositionally biased region" description="Basic and acidic residues" evidence="2">
    <location>
        <begin position="358"/>
        <end position="370"/>
    </location>
</feature>
<evidence type="ECO:0000313" key="4">
    <source>
        <dbReference type="EMBL" id="KAK9785768.1"/>
    </source>
</evidence>
<dbReference type="InterPro" id="IPR026992">
    <property type="entry name" value="DIOX_N"/>
</dbReference>
<dbReference type="PROSITE" id="PS51471">
    <property type="entry name" value="FE2OG_OXY"/>
    <property type="match status" value="1"/>
</dbReference>
<keyword evidence="1" id="KW-0560">Oxidoreductase</keyword>
<evidence type="ECO:0000256" key="2">
    <source>
        <dbReference type="SAM" id="MobiDB-lite"/>
    </source>
</evidence>
<name>A0AAW1NL97_9CHLO</name>
<dbReference type="InterPro" id="IPR050231">
    <property type="entry name" value="Iron_ascorbate_oxido_reductase"/>
</dbReference>
<dbReference type="GO" id="GO:0016491">
    <property type="term" value="F:oxidoreductase activity"/>
    <property type="evidence" value="ECO:0007669"/>
    <property type="project" value="UniProtKB-KW"/>
</dbReference>
<sequence length="378" mass="42227">MTITQESAQAQRTKAVLYKPIDLSDFERRKDQIATELLTAATSTGFWHIVGHGIPQEDIDAAFALGGSFFDLPASAKQATRFIPRDYVGWRSLSELEAMSGTRNWEWYSVAYDGPKTDPRADSVWPAEKDLPGFKPRSLAFARQCHEVATRMVSALEQALKVEQGYFVKMLDLQQGNNPSILAWNTYPPKPATAIAQGKEFRLHAHADTDFLTLVFQRPGEPGLEVSPGRSTLADERLGKDLTGAWNGVPSDAGNVWYPMDPVENAITINIGDVFMRITDDILKSTYHRVRTPAPNDHEGERRTIAYFAWPNRDAIIQGPQKKYAAISAADLLASEGNAYAARKDDETWKEVAYRAQHENPYHTRKHESVARSPIPAN</sequence>
<dbReference type="PANTHER" id="PTHR47990">
    <property type="entry name" value="2-OXOGLUTARATE (2OG) AND FE(II)-DEPENDENT OXYGENASE SUPERFAMILY PROTEIN-RELATED"/>
    <property type="match status" value="1"/>
</dbReference>
<dbReference type="InterPro" id="IPR044861">
    <property type="entry name" value="IPNS-like_FE2OG_OXY"/>
</dbReference>
<dbReference type="InterPro" id="IPR027443">
    <property type="entry name" value="IPNS-like_sf"/>
</dbReference>
<keyword evidence="1" id="KW-0479">Metal-binding</keyword>
<gene>
    <name evidence="4" type="ORF">WJX73_000838</name>
</gene>
<dbReference type="Proteomes" id="UP001465755">
    <property type="component" value="Unassembled WGS sequence"/>
</dbReference>
<keyword evidence="1" id="KW-0408">Iron</keyword>
<keyword evidence="5" id="KW-1185">Reference proteome</keyword>
<accession>A0AAW1NL97</accession>
<evidence type="ECO:0000313" key="5">
    <source>
        <dbReference type="Proteomes" id="UP001465755"/>
    </source>
</evidence>
<evidence type="ECO:0000256" key="1">
    <source>
        <dbReference type="RuleBase" id="RU003682"/>
    </source>
</evidence>
<dbReference type="SUPFAM" id="SSF51197">
    <property type="entry name" value="Clavaminate synthase-like"/>
    <property type="match status" value="1"/>
</dbReference>
<dbReference type="AlphaFoldDB" id="A0AAW1NL97"/>
<evidence type="ECO:0000259" key="3">
    <source>
        <dbReference type="PROSITE" id="PS51471"/>
    </source>
</evidence>
<protein>
    <recommendedName>
        <fullName evidence="3">Fe2OG dioxygenase domain-containing protein</fullName>
    </recommendedName>
</protein>
<proteinExistence type="inferred from homology"/>
<dbReference type="InterPro" id="IPR005123">
    <property type="entry name" value="Oxoglu/Fe-dep_dioxygenase_dom"/>
</dbReference>
<organism evidence="4 5">
    <name type="scientific">Symbiochloris irregularis</name>
    <dbReference type="NCBI Taxonomy" id="706552"/>
    <lineage>
        <taxon>Eukaryota</taxon>
        <taxon>Viridiplantae</taxon>
        <taxon>Chlorophyta</taxon>
        <taxon>core chlorophytes</taxon>
        <taxon>Trebouxiophyceae</taxon>
        <taxon>Trebouxiales</taxon>
        <taxon>Trebouxiaceae</taxon>
        <taxon>Symbiochloris</taxon>
    </lineage>
</organism>
<comment type="similarity">
    <text evidence="1">Belongs to the iron/ascorbate-dependent oxidoreductase family.</text>
</comment>
<dbReference type="Pfam" id="PF03171">
    <property type="entry name" value="2OG-FeII_Oxy"/>
    <property type="match status" value="1"/>
</dbReference>
<dbReference type="Pfam" id="PF14226">
    <property type="entry name" value="DIOX_N"/>
    <property type="match status" value="1"/>
</dbReference>
<feature type="domain" description="Fe2OG dioxygenase" evidence="3">
    <location>
        <begin position="177"/>
        <end position="311"/>
    </location>
</feature>
<dbReference type="Gene3D" id="2.60.120.330">
    <property type="entry name" value="B-lactam Antibiotic, Isopenicillin N Synthase, Chain"/>
    <property type="match status" value="1"/>
</dbReference>